<comment type="caution">
    <text evidence="2">The sequence shown here is derived from an EMBL/GenBank/DDBJ whole genome shotgun (WGS) entry which is preliminary data.</text>
</comment>
<dbReference type="InterPro" id="IPR029063">
    <property type="entry name" value="SAM-dependent_MTases_sf"/>
</dbReference>
<dbReference type="Proteomes" id="UP000245202">
    <property type="component" value="Unassembled WGS sequence"/>
</dbReference>
<dbReference type="InterPro" id="IPR053188">
    <property type="entry name" value="FkbM_Methyltransferase"/>
</dbReference>
<evidence type="ECO:0000313" key="3">
    <source>
        <dbReference type="Proteomes" id="UP000245202"/>
    </source>
</evidence>
<dbReference type="InterPro" id="IPR006342">
    <property type="entry name" value="FkbM_mtfrase"/>
</dbReference>
<sequence length="266" mass="29115">MHKIIMNGTGHAMYVNPGDKRGGRMKRYAGLSQPAVTAFWRKAVSLLEPAIVVDAGANYGEILLSAQYPVYTEIVAIEANEGLRPYLLRSIGDHPNSRQMKAVFAFVSDEADNTISFYVDQSHSGLSSGHPSGSRAVKSTSIGTVTIDSLFQDRIIQGGTLLFKMDVEGFEWQAIKGMSKLLDSCAGAIGCIEFNRSYMIEKGIDLNVFIDFLSERFLLYAPDASGRLIPLETPVHESIARHFNADKTCNDLVLSTSAELVSKLES</sequence>
<accession>A0A2R5F592</accession>
<reference evidence="2 3" key="1">
    <citation type="submission" date="2017-08" db="EMBL/GenBank/DDBJ databases">
        <title>Substantial Increase in Enzyme Production by Combined Drug-Resistance Mutations in Paenibacillus agaridevorans.</title>
        <authorList>
            <person name="Tanaka Y."/>
            <person name="Funane K."/>
            <person name="Hosaka T."/>
            <person name="Shiwa Y."/>
            <person name="Fujita N."/>
            <person name="Miyazaki T."/>
            <person name="Yoshikawa H."/>
            <person name="Murakami K."/>
            <person name="Kasahara K."/>
            <person name="Inaoka T."/>
            <person name="Hiraga Y."/>
            <person name="Ochi K."/>
        </authorList>
    </citation>
    <scope>NUCLEOTIDE SEQUENCE [LARGE SCALE GENOMIC DNA]</scope>
    <source>
        <strain evidence="2 3">T-3040</strain>
    </source>
</reference>
<dbReference type="PANTHER" id="PTHR36973">
    <property type="entry name" value="SLL1456 PROTEIN-RELATED"/>
    <property type="match status" value="1"/>
</dbReference>
<name>A0A2R5F592_9BACL</name>
<gene>
    <name evidence="2" type="ORF">PAT3040_06230</name>
</gene>
<dbReference type="Pfam" id="PF05050">
    <property type="entry name" value="Methyltransf_21"/>
    <property type="match status" value="1"/>
</dbReference>
<organism evidence="2 3">
    <name type="scientific">Paenibacillus agaridevorans</name>
    <dbReference type="NCBI Taxonomy" id="171404"/>
    <lineage>
        <taxon>Bacteria</taxon>
        <taxon>Bacillati</taxon>
        <taxon>Bacillota</taxon>
        <taxon>Bacilli</taxon>
        <taxon>Bacillales</taxon>
        <taxon>Paenibacillaceae</taxon>
        <taxon>Paenibacillus</taxon>
    </lineage>
</organism>
<protein>
    <recommendedName>
        <fullName evidence="1">Methyltransferase FkbM domain-containing protein</fullName>
    </recommendedName>
</protein>
<evidence type="ECO:0000259" key="1">
    <source>
        <dbReference type="Pfam" id="PF05050"/>
    </source>
</evidence>
<dbReference type="GO" id="GO:0008171">
    <property type="term" value="F:O-methyltransferase activity"/>
    <property type="evidence" value="ECO:0007669"/>
    <property type="project" value="TreeGrafter"/>
</dbReference>
<dbReference type="EMBL" id="BDQX01000398">
    <property type="protein sequence ID" value="GBG11414.1"/>
    <property type="molecule type" value="Genomic_DNA"/>
</dbReference>
<dbReference type="AlphaFoldDB" id="A0A2R5F592"/>
<keyword evidence="3" id="KW-1185">Reference proteome</keyword>
<feature type="domain" description="Methyltransferase FkbM" evidence="1">
    <location>
        <begin position="54"/>
        <end position="195"/>
    </location>
</feature>
<dbReference type="NCBIfam" id="TIGR01444">
    <property type="entry name" value="fkbM_fam"/>
    <property type="match status" value="1"/>
</dbReference>
<dbReference type="RefSeq" id="WP_181376944.1">
    <property type="nucleotide sequence ID" value="NZ_BDQX01000398.1"/>
</dbReference>
<proteinExistence type="predicted"/>
<dbReference type="SUPFAM" id="SSF53335">
    <property type="entry name" value="S-adenosyl-L-methionine-dependent methyltransferases"/>
    <property type="match status" value="1"/>
</dbReference>
<dbReference type="Gene3D" id="3.40.50.150">
    <property type="entry name" value="Vaccinia Virus protein VP39"/>
    <property type="match status" value="1"/>
</dbReference>
<evidence type="ECO:0000313" key="2">
    <source>
        <dbReference type="EMBL" id="GBG11414.1"/>
    </source>
</evidence>
<dbReference type="PANTHER" id="PTHR36973:SF4">
    <property type="entry name" value="NODULATION PROTEIN"/>
    <property type="match status" value="1"/>
</dbReference>